<keyword evidence="2" id="KW-1185">Reference proteome</keyword>
<organism evidence="1 2">
    <name type="scientific">Durusdinium trenchii</name>
    <dbReference type="NCBI Taxonomy" id="1381693"/>
    <lineage>
        <taxon>Eukaryota</taxon>
        <taxon>Sar</taxon>
        <taxon>Alveolata</taxon>
        <taxon>Dinophyceae</taxon>
        <taxon>Suessiales</taxon>
        <taxon>Symbiodiniaceae</taxon>
        <taxon>Durusdinium</taxon>
    </lineage>
</organism>
<name>A0ABP0NYI3_9DINO</name>
<evidence type="ECO:0000313" key="1">
    <source>
        <dbReference type="EMBL" id="CAK9067879.1"/>
    </source>
</evidence>
<sequence>MEDRACRGYGVSGALAMLRLVKFIGQLEGAVANAWEAGDHAELGSCFTKDSIGNREECGVEVTVLSSEKDIFVKMREASDAAARVKVSKLLGHGLNWT</sequence>
<gene>
    <name evidence="1" type="ORF">CCMP2556_LOCUS33341</name>
</gene>
<evidence type="ECO:0000313" key="2">
    <source>
        <dbReference type="Proteomes" id="UP001642484"/>
    </source>
</evidence>
<feature type="non-terminal residue" evidence="1">
    <location>
        <position position="98"/>
    </location>
</feature>
<accession>A0ABP0NYI3</accession>
<dbReference type="Proteomes" id="UP001642484">
    <property type="component" value="Unassembled WGS sequence"/>
</dbReference>
<dbReference type="EMBL" id="CAXAMN010022268">
    <property type="protein sequence ID" value="CAK9067879.1"/>
    <property type="molecule type" value="Genomic_DNA"/>
</dbReference>
<protein>
    <submittedName>
        <fullName evidence="1">Uncharacterized protein</fullName>
    </submittedName>
</protein>
<proteinExistence type="predicted"/>
<comment type="caution">
    <text evidence="1">The sequence shown here is derived from an EMBL/GenBank/DDBJ whole genome shotgun (WGS) entry which is preliminary data.</text>
</comment>
<reference evidence="1 2" key="1">
    <citation type="submission" date="2024-02" db="EMBL/GenBank/DDBJ databases">
        <authorList>
            <person name="Chen Y."/>
            <person name="Shah S."/>
            <person name="Dougan E. K."/>
            <person name="Thang M."/>
            <person name="Chan C."/>
        </authorList>
    </citation>
    <scope>NUCLEOTIDE SEQUENCE [LARGE SCALE GENOMIC DNA]</scope>
</reference>